<dbReference type="Gene3D" id="3.30.110.170">
    <property type="entry name" value="Protein of unknown function (DUF541), domain 1"/>
    <property type="match status" value="1"/>
</dbReference>
<dbReference type="InterPro" id="IPR007497">
    <property type="entry name" value="SIMPL/DUF541"/>
</dbReference>
<organism evidence="1 2">
    <name type="scientific">Paramuribaculum intestinale</name>
    <dbReference type="NCBI Taxonomy" id="2094151"/>
    <lineage>
        <taxon>Bacteria</taxon>
        <taxon>Pseudomonadati</taxon>
        <taxon>Bacteroidota</taxon>
        <taxon>Bacteroidia</taxon>
        <taxon>Bacteroidales</taxon>
        <taxon>Muribaculaceae</taxon>
        <taxon>Paramuribaculum</taxon>
    </lineage>
</organism>
<protein>
    <submittedName>
        <fullName evidence="1">SIMPL domain-containing protein</fullName>
    </submittedName>
</protein>
<comment type="caution">
    <text evidence="1">The sequence shown here is derived from an EMBL/GenBank/DDBJ whole genome shotgun (WGS) entry which is preliminary data.</text>
</comment>
<dbReference type="PANTHER" id="PTHR34387">
    <property type="entry name" value="SLR1258 PROTEIN"/>
    <property type="match status" value="1"/>
</dbReference>
<gene>
    <name evidence="1" type="ORF">C5O25_06565</name>
</gene>
<dbReference type="InterPro" id="IPR052022">
    <property type="entry name" value="26kDa_periplasmic_antigen"/>
</dbReference>
<dbReference type="GeneID" id="93425097"/>
<reference evidence="2" key="1">
    <citation type="submission" date="2018-02" db="EMBL/GenBank/DDBJ databases">
        <authorList>
            <person name="Clavel T."/>
            <person name="Strowig T."/>
        </authorList>
    </citation>
    <scope>NUCLEOTIDE SEQUENCE [LARGE SCALE GENOMIC DNA]</scope>
    <source>
        <strain evidence="2">DSM 100764</strain>
    </source>
</reference>
<sequence>MKPTAIIASAIIALGLLALGLCIRSGIDFAASRDRTVDVRGLAEREVPANVVTWPIMFKEVGNSLPTVYANVSATNQRIVDFLKANGITDQEISIGAPKVQDLTTDRYNNQPLPYNYAITSVVTVSSGKVKEIHALINRQGELFAQGIAITNDYNYQITYDFTDLNSIKPEMIAEATKNAREAAKKFADDSESSLGKIKTARQGQFTIDDRDATTPYIKKVRVVTSLTYYLED</sequence>
<dbReference type="GO" id="GO:0006974">
    <property type="term" value="P:DNA damage response"/>
    <property type="evidence" value="ECO:0007669"/>
    <property type="project" value="TreeGrafter"/>
</dbReference>
<dbReference type="AlphaFoldDB" id="A0A2V1IT51"/>
<dbReference type="EMBL" id="PUBV01000010">
    <property type="protein sequence ID" value="PWB07791.1"/>
    <property type="molecule type" value="Genomic_DNA"/>
</dbReference>
<dbReference type="Proteomes" id="UP000244925">
    <property type="component" value="Unassembled WGS sequence"/>
</dbReference>
<dbReference type="PIRSF" id="PIRSF029033">
    <property type="entry name" value="UCP029033"/>
    <property type="match status" value="1"/>
</dbReference>
<name>A0A2V1IT51_9BACT</name>
<evidence type="ECO:0000313" key="2">
    <source>
        <dbReference type="Proteomes" id="UP000244925"/>
    </source>
</evidence>
<dbReference type="Pfam" id="PF04402">
    <property type="entry name" value="SIMPL"/>
    <property type="match status" value="1"/>
</dbReference>
<dbReference type="PANTHER" id="PTHR34387:SF2">
    <property type="entry name" value="SLR1258 PROTEIN"/>
    <property type="match status" value="1"/>
</dbReference>
<dbReference type="InterPro" id="IPR016907">
    <property type="entry name" value="UCP029033"/>
</dbReference>
<dbReference type="RefSeq" id="WP_107035937.1">
    <property type="nucleotide sequence ID" value="NZ_CAOLHR010000006.1"/>
</dbReference>
<evidence type="ECO:0000313" key="1">
    <source>
        <dbReference type="EMBL" id="PWB07791.1"/>
    </source>
</evidence>
<accession>A0A2V1IT51</accession>
<proteinExistence type="predicted"/>
<keyword evidence="2" id="KW-1185">Reference proteome</keyword>